<dbReference type="KEGG" id="tng:GSTEN00025183G001"/>
<dbReference type="GO" id="GO:0031106">
    <property type="term" value="P:septin ring organization"/>
    <property type="evidence" value="ECO:0007669"/>
    <property type="project" value="TreeGrafter"/>
</dbReference>
<dbReference type="InterPro" id="IPR051364">
    <property type="entry name" value="Cytokinesis/Rho-signaling"/>
</dbReference>
<dbReference type="CDD" id="cd13249">
    <property type="entry name" value="PH_rhotekin2"/>
    <property type="match status" value="1"/>
</dbReference>
<dbReference type="InterPro" id="IPR012966">
    <property type="entry name" value="AHD"/>
</dbReference>
<name>Q4S2A3_TETNG</name>
<dbReference type="EMBL" id="CAAE01014764">
    <property type="protein sequence ID" value="CAG05229.1"/>
    <property type="molecule type" value="Genomic_DNA"/>
</dbReference>
<dbReference type="SUPFAM" id="SSF50729">
    <property type="entry name" value="PH domain-like"/>
    <property type="match status" value="1"/>
</dbReference>
<dbReference type="PANTHER" id="PTHR21538:SF19">
    <property type="entry name" value="RHOTEKIN"/>
    <property type="match status" value="1"/>
</dbReference>
<feature type="domain" description="REM-1" evidence="3">
    <location>
        <begin position="1"/>
        <end position="67"/>
    </location>
</feature>
<dbReference type="PROSITE" id="PS51860">
    <property type="entry name" value="REM_1"/>
    <property type="match status" value="1"/>
</dbReference>
<dbReference type="PANTHER" id="PTHR21538">
    <property type="entry name" value="ANILLIN/RHOTEKIN RTKN"/>
    <property type="match status" value="1"/>
</dbReference>
<organism evidence="4">
    <name type="scientific">Tetraodon nigroviridis</name>
    <name type="common">Spotted green pufferfish</name>
    <name type="synonym">Chelonodon nigroviridis</name>
    <dbReference type="NCBI Taxonomy" id="99883"/>
    <lineage>
        <taxon>Eukaryota</taxon>
        <taxon>Metazoa</taxon>
        <taxon>Chordata</taxon>
        <taxon>Craniata</taxon>
        <taxon>Vertebrata</taxon>
        <taxon>Euteleostomi</taxon>
        <taxon>Actinopterygii</taxon>
        <taxon>Neopterygii</taxon>
        <taxon>Teleostei</taxon>
        <taxon>Neoteleostei</taxon>
        <taxon>Acanthomorphata</taxon>
        <taxon>Eupercaria</taxon>
        <taxon>Tetraodontiformes</taxon>
        <taxon>Tetradontoidea</taxon>
        <taxon>Tetraodontidae</taxon>
        <taxon>Tetraodon</taxon>
    </lineage>
</organism>
<accession>Q4S2A3</accession>
<dbReference type="GO" id="GO:0000915">
    <property type="term" value="P:actomyosin contractile ring assembly"/>
    <property type="evidence" value="ECO:0007669"/>
    <property type="project" value="TreeGrafter"/>
</dbReference>
<evidence type="ECO:0000259" key="2">
    <source>
        <dbReference type="PROSITE" id="PS50003"/>
    </source>
</evidence>
<comment type="caution">
    <text evidence="4">The sequence shown here is derived from an EMBL/GenBank/DDBJ whole genome shotgun (WGS) entry which is preliminary data.</text>
</comment>
<dbReference type="Pfam" id="PF00169">
    <property type="entry name" value="PH"/>
    <property type="match status" value="1"/>
</dbReference>
<dbReference type="AlphaFoldDB" id="Q4S2A3"/>
<dbReference type="SMART" id="SM00233">
    <property type="entry name" value="PH"/>
    <property type="match status" value="1"/>
</dbReference>
<dbReference type="GO" id="GO:0000281">
    <property type="term" value="P:mitotic cytokinesis"/>
    <property type="evidence" value="ECO:0007669"/>
    <property type="project" value="TreeGrafter"/>
</dbReference>
<evidence type="ECO:0000259" key="3">
    <source>
        <dbReference type="PROSITE" id="PS51860"/>
    </source>
</evidence>
<dbReference type="InterPro" id="IPR001849">
    <property type="entry name" value="PH_domain"/>
</dbReference>
<dbReference type="GO" id="GO:0005826">
    <property type="term" value="C:actomyosin contractile ring"/>
    <property type="evidence" value="ECO:0007669"/>
    <property type="project" value="TreeGrafter"/>
</dbReference>
<feature type="domain" description="PH" evidence="2">
    <location>
        <begin position="284"/>
        <end position="386"/>
    </location>
</feature>
<dbReference type="OrthoDB" id="5817051at2759"/>
<evidence type="ECO:0000313" key="4">
    <source>
        <dbReference type="EMBL" id="CAG05229.1"/>
    </source>
</evidence>
<reference evidence="4" key="2">
    <citation type="submission" date="2004-02" db="EMBL/GenBank/DDBJ databases">
        <authorList>
            <consortium name="Genoscope"/>
            <consortium name="Whitehead Institute Centre for Genome Research"/>
        </authorList>
    </citation>
    <scope>NUCLEOTIDE SEQUENCE</scope>
</reference>
<proteinExistence type="predicted"/>
<feature type="non-terminal residue" evidence="4">
    <location>
        <position position="409"/>
    </location>
</feature>
<dbReference type="PROSITE" id="PS50003">
    <property type="entry name" value="PH_DOMAIN"/>
    <property type="match status" value="1"/>
</dbReference>
<keyword evidence="1" id="KW-0175">Coiled coil</keyword>
<dbReference type="GO" id="GO:0007165">
    <property type="term" value="P:signal transduction"/>
    <property type="evidence" value="ECO:0007669"/>
    <property type="project" value="InterPro"/>
</dbReference>
<evidence type="ECO:0000256" key="1">
    <source>
        <dbReference type="PROSITE-ProRule" id="PRU01207"/>
    </source>
</evidence>
<dbReference type="InterPro" id="IPR011993">
    <property type="entry name" value="PH-like_dom_sf"/>
</dbReference>
<gene>
    <name evidence="4" type="ORF">GSTENG00025183001</name>
</gene>
<dbReference type="Pfam" id="PF08174">
    <property type="entry name" value="Anillin"/>
    <property type="match status" value="1"/>
</dbReference>
<dbReference type="InterPro" id="IPR011072">
    <property type="entry name" value="HR1_rho-bd"/>
</dbReference>
<protein>
    <submittedName>
        <fullName evidence="4">(spotted green pufferfish) hypothetical protein</fullName>
    </submittedName>
</protein>
<sequence length="409" mass="45820">MSESSQGDEVLRKIEREVQMREGAGKLLVACSRMEQALEAAKSLLTSNARILALLSQLQQIRKDQVFEEVRRNSGGLEILTKSHDHPIEEKTPCLGTLVMSDLRIPLMWKDTEYFSNKGEVHRCATFCLLQCGTEIQDTDLVMVDKTLTDICFEEPIVFNNVGPGFLLRVQLYSSFVMEETSTGTLGSRRGSRICAALGSAAVWGSVFGGDSAKLGSGSPPPSATLRSPKYCLLAQTTLKLQHVQEGFKSHDLSLAATEDDPFWVPLYGNICCRLLAQPFCMSQPIMSGQLQILQGQDPRCWTSVFGVLRGQELLCFQSQEDLKCEDEPLTVIPIKKDTLICASEDEPVHIQVWTRCQGEDFTYSLKTNTPEDTHHWTSVLWEHIHHMSQWKQCCDLPVKIDRVGPRKP</sequence>
<reference evidence="4" key="1">
    <citation type="journal article" date="2004" name="Nature">
        <title>Genome duplication in the teleost fish Tetraodon nigroviridis reveals the early vertebrate proto-karyotype.</title>
        <authorList>
            <person name="Jaillon O."/>
            <person name="Aury J.-M."/>
            <person name="Brunet F."/>
            <person name="Petit J.-L."/>
            <person name="Stange-Thomann N."/>
            <person name="Mauceli E."/>
            <person name="Bouneau L."/>
            <person name="Fischer C."/>
            <person name="Ozouf-Costaz C."/>
            <person name="Bernot A."/>
            <person name="Nicaud S."/>
            <person name="Jaffe D."/>
            <person name="Fisher S."/>
            <person name="Lutfalla G."/>
            <person name="Dossat C."/>
            <person name="Segurens B."/>
            <person name="Dasilva C."/>
            <person name="Salanoubat M."/>
            <person name="Levy M."/>
            <person name="Boudet N."/>
            <person name="Castellano S."/>
            <person name="Anthouard V."/>
            <person name="Jubin C."/>
            <person name="Castelli V."/>
            <person name="Katinka M."/>
            <person name="Vacherie B."/>
            <person name="Biemont C."/>
            <person name="Skalli Z."/>
            <person name="Cattolico L."/>
            <person name="Poulain J."/>
            <person name="De Berardinis V."/>
            <person name="Cruaud C."/>
            <person name="Duprat S."/>
            <person name="Brottier P."/>
            <person name="Coutanceau J.-P."/>
            <person name="Gouzy J."/>
            <person name="Parra G."/>
            <person name="Lardier G."/>
            <person name="Chapple C."/>
            <person name="McKernan K.J."/>
            <person name="McEwan P."/>
            <person name="Bosak S."/>
            <person name="Kellis M."/>
            <person name="Volff J.-N."/>
            <person name="Guigo R."/>
            <person name="Zody M.C."/>
            <person name="Mesirov J."/>
            <person name="Lindblad-Toh K."/>
            <person name="Birren B."/>
            <person name="Nusbaum C."/>
            <person name="Kahn D."/>
            <person name="Robinson-Rechavi M."/>
            <person name="Laudet V."/>
            <person name="Schachter V."/>
            <person name="Quetier F."/>
            <person name="Saurin W."/>
            <person name="Scarpelli C."/>
            <person name="Wincker P."/>
            <person name="Lander E.S."/>
            <person name="Weissenbach J."/>
            <person name="Roest Crollius H."/>
        </authorList>
    </citation>
    <scope>NUCLEOTIDE SEQUENCE [LARGE SCALE GENOMIC DNA]</scope>
</reference>
<dbReference type="Gene3D" id="2.30.29.30">
    <property type="entry name" value="Pleckstrin-homology domain (PH domain)/Phosphotyrosine-binding domain (PTB)"/>
    <property type="match status" value="1"/>
</dbReference>